<proteinExistence type="predicted"/>
<sequence length="121" mass="13529">MQHSPHSYARHAHQEHARTHARTHAQTMAERLAQSLESARRACKAHQTCRSVGVQAPRPCVLLGLAMRRFLPCNLASHRRRHPLGHDGELSAARSPDVYGQSSRKHGRMPTRIAVMAHSVP</sequence>
<name>A0A8E5MFX9_USTVR</name>
<evidence type="ECO:0000313" key="3">
    <source>
        <dbReference type="Proteomes" id="UP000027002"/>
    </source>
</evidence>
<dbReference type="GeneID" id="66063937"/>
<accession>A0A8E5MFX9</accession>
<reference evidence="2" key="1">
    <citation type="submission" date="2020-03" db="EMBL/GenBank/DDBJ databases">
        <title>A mixture of massive structural variations and highly conserved coding sequences in Ustilaginoidea virens genome.</title>
        <authorList>
            <person name="Zhang K."/>
            <person name="Zhao Z."/>
            <person name="Zhang Z."/>
            <person name="Li Y."/>
            <person name="Hsiang T."/>
            <person name="Sun W."/>
        </authorList>
    </citation>
    <scope>NUCLEOTIDE SEQUENCE</scope>
    <source>
        <strain evidence="2">UV-8b</strain>
    </source>
</reference>
<feature type="region of interest" description="Disordered" evidence="1">
    <location>
        <begin position="1"/>
        <end position="26"/>
    </location>
</feature>
<dbReference type="Proteomes" id="UP000027002">
    <property type="component" value="Chromosome 2"/>
</dbReference>
<evidence type="ECO:0000313" key="2">
    <source>
        <dbReference type="EMBL" id="QUC18918.1"/>
    </source>
</evidence>
<protein>
    <submittedName>
        <fullName evidence="2">Uncharacterized protein</fullName>
    </submittedName>
</protein>
<feature type="region of interest" description="Disordered" evidence="1">
    <location>
        <begin position="85"/>
        <end position="107"/>
    </location>
</feature>
<evidence type="ECO:0000256" key="1">
    <source>
        <dbReference type="SAM" id="MobiDB-lite"/>
    </source>
</evidence>
<keyword evidence="3" id="KW-1185">Reference proteome</keyword>
<gene>
    <name evidence="2" type="ORF">UV8b_03159</name>
</gene>
<dbReference type="AlphaFoldDB" id="A0A8E5MFX9"/>
<dbReference type="RefSeq" id="XP_042996591.1">
    <property type="nucleotide sequence ID" value="XM_043140657.1"/>
</dbReference>
<organism evidence="2 3">
    <name type="scientific">Ustilaginoidea virens</name>
    <name type="common">Rice false smut fungus</name>
    <name type="synonym">Villosiclava virens</name>
    <dbReference type="NCBI Taxonomy" id="1159556"/>
    <lineage>
        <taxon>Eukaryota</taxon>
        <taxon>Fungi</taxon>
        <taxon>Dikarya</taxon>
        <taxon>Ascomycota</taxon>
        <taxon>Pezizomycotina</taxon>
        <taxon>Sordariomycetes</taxon>
        <taxon>Hypocreomycetidae</taxon>
        <taxon>Hypocreales</taxon>
        <taxon>Clavicipitaceae</taxon>
        <taxon>Ustilaginoidea</taxon>
    </lineage>
</organism>
<dbReference type="EMBL" id="CP072754">
    <property type="protein sequence ID" value="QUC18918.1"/>
    <property type="molecule type" value="Genomic_DNA"/>
</dbReference>
<dbReference type="KEGG" id="uvi:66063937"/>